<proteinExistence type="predicted"/>
<dbReference type="Pfam" id="PF12969">
    <property type="entry name" value="DUF3857"/>
    <property type="match status" value="1"/>
</dbReference>
<gene>
    <name evidence="3" type="ORF">C7S18_01485</name>
</gene>
<dbReference type="KEGG" id="xba:C7S18_01485"/>
<dbReference type="Gene3D" id="2.60.40.3140">
    <property type="match status" value="1"/>
</dbReference>
<organism evidence="3 4">
    <name type="scientific">Ahniella affigens</name>
    <dbReference type="NCBI Taxonomy" id="2021234"/>
    <lineage>
        <taxon>Bacteria</taxon>
        <taxon>Pseudomonadati</taxon>
        <taxon>Pseudomonadota</taxon>
        <taxon>Gammaproteobacteria</taxon>
        <taxon>Lysobacterales</taxon>
        <taxon>Rhodanobacteraceae</taxon>
        <taxon>Ahniella</taxon>
    </lineage>
</organism>
<sequence>MRGMDVPPGIKHASTRCGSGSPGWTDSDRHWRDRTIARFLLATGAAATGTADEIVLSLREYCFMLHRMLLAGLWFAVTSLPSGPGIARTLESGGFRYTEDQPPAYVDARELISEWPRKLGQDSDPWRVWQVDSQIDFRKGQYAAYLDYIYEPRSQELLQYAAQFEIQFEPTYEQLVIHRVEIFRDGHWESRFDPAHITLARRESEFESLMYTGKVSALIVLEDVRVHDRIRMQYTIKGSNPIMGDLLGDSLNLSGHAPTARRQIRILSDAPLAHTIIGATIKASEKQVDDHRELHWLGKNLAAVSKNERAPNWTFPLPTLLVSKQRTWSDVVNWALTLYPEPVPLNAELQLKLATLKALPTIDQQIIAALRLVQTDVRYFGMELGASTHRPAEPNEVYQRRFGDCKDKSRLLISLLRQLGLRADPALVSIAHGKSLTQHPPSAAAFDHVIVRVALANRTVWLDPTQTLQGGDLAHLSTLPYGRALIIAPGERELTEVIRPASDRSEVDISESIESGTGDSIVIALSQRSRGDIADVMRRDLASNSSSEISKRWRQLYTKTLGTATEVEAIRVADDMTRNEIEIQAKFRIEQPWQRLDAGHNYLDLHAAALLQFLEPVTEMERTVPMAQAFPMTLKHRIELLPPKGRQLQFGNDKLSLTDKAFDYRREISRKGDVVQVEHLFVSKSDVITDADLPAYARNLRQVFDASSVRAIAGLGEASLQKSRQERMKQLINDLTRED</sequence>
<dbReference type="AlphaFoldDB" id="A0A2P1PM86"/>
<dbReference type="EMBL" id="CP027860">
    <property type="protein sequence ID" value="AVP95949.1"/>
    <property type="molecule type" value="Genomic_DNA"/>
</dbReference>
<feature type="region of interest" description="Disordered" evidence="1">
    <location>
        <begin position="1"/>
        <end position="29"/>
    </location>
</feature>
<protein>
    <recommendedName>
        <fullName evidence="2">DUF3857 domain-containing protein</fullName>
    </recommendedName>
</protein>
<dbReference type="InterPro" id="IPR024618">
    <property type="entry name" value="DUF3857"/>
</dbReference>
<evidence type="ECO:0000313" key="3">
    <source>
        <dbReference type="EMBL" id="AVP95949.1"/>
    </source>
</evidence>
<dbReference type="Proteomes" id="UP000241074">
    <property type="component" value="Chromosome"/>
</dbReference>
<reference evidence="3 4" key="2">
    <citation type="submission" date="2018-03" db="EMBL/GenBank/DDBJ databases">
        <authorList>
            <person name="Keele B.F."/>
        </authorList>
    </citation>
    <scope>NUCLEOTIDE SEQUENCE [LARGE SCALE GENOMIC DNA]</scope>
    <source>
        <strain evidence="3 4">D13</strain>
    </source>
</reference>
<accession>A0A2P1PM86</accession>
<dbReference type="Gene3D" id="3.10.620.30">
    <property type="match status" value="1"/>
</dbReference>
<name>A0A2P1PM86_9GAMM</name>
<evidence type="ECO:0000256" key="1">
    <source>
        <dbReference type="SAM" id="MobiDB-lite"/>
    </source>
</evidence>
<evidence type="ECO:0000313" key="4">
    <source>
        <dbReference type="Proteomes" id="UP000241074"/>
    </source>
</evidence>
<reference evidence="3 4" key="1">
    <citation type="submission" date="2018-03" db="EMBL/GenBank/DDBJ databases">
        <title>Ahniella affigens gen. nov., sp. nov., a gammaproteobacterium isolated from sandy soil near a stream.</title>
        <authorList>
            <person name="Ko Y."/>
            <person name="Kim J.-H."/>
        </authorList>
    </citation>
    <scope>NUCLEOTIDE SEQUENCE [LARGE SCALE GENOMIC DNA]</scope>
    <source>
        <strain evidence="3 4">D13</strain>
    </source>
</reference>
<feature type="domain" description="DUF3857" evidence="2">
    <location>
        <begin position="140"/>
        <end position="304"/>
    </location>
</feature>
<dbReference type="InterPro" id="IPR038765">
    <property type="entry name" value="Papain-like_cys_pep_sf"/>
</dbReference>
<dbReference type="OrthoDB" id="8595007at2"/>
<dbReference type="SUPFAM" id="SSF54001">
    <property type="entry name" value="Cysteine proteinases"/>
    <property type="match status" value="1"/>
</dbReference>
<evidence type="ECO:0000259" key="2">
    <source>
        <dbReference type="Pfam" id="PF12969"/>
    </source>
</evidence>
<keyword evidence="4" id="KW-1185">Reference proteome</keyword>